<dbReference type="Gene3D" id="3.40.33.10">
    <property type="entry name" value="CAP"/>
    <property type="match status" value="1"/>
</dbReference>
<proteinExistence type="predicted"/>
<dbReference type="PANTHER" id="PTHR10334">
    <property type="entry name" value="CYSTEINE-RICH SECRETORY PROTEIN-RELATED"/>
    <property type="match status" value="1"/>
</dbReference>
<dbReference type="SUPFAM" id="SSF55797">
    <property type="entry name" value="PR-1-like"/>
    <property type="match status" value="1"/>
</dbReference>
<dbReference type="OrthoDB" id="289431at2759"/>
<accession>A0A9P0HTG7</accession>
<dbReference type="GO" id="GO:0005576">
    <property type="term" value="C:extracellular region"/>
    <property type="evidence" value="ECO:0007669"/>
    <property type="project" value="UniProtKB-SubCell"/>
</dbReference>
<dbReference type="Pfam" id="PF00188">
    <property type="entry name" value="CAP"/>
    <property type="match status" value="1"/>
</dbReference>
<evidence type="ECO:0000313" key="4">
    <source>
        <dbReference type="Proteomes" id="UP001152798"/>
    </source>
</evidence>
<gene>
    <name evidence="3" type="ORF">NEZAVI_LOCUS15093</name>
</gene>
<evidence type="ECO:0000256" key="1">
    <source>
        <dbReference type="SAM" id="MobiDB-lite"/>
    </source>
</evidence>
<keyword evidence="4" id="KW-1185">Reference proteome</keyword>
<reference evidence="3" key="1">
    <citation type="submission" date="2022-01" db="EMBL/GenBank/DDBJ databases">
        <authorList>
            <person name="King R."/>
        </authorList>
    </citation>
    <scope>NUCLEOTIDE SEQUENCE</scope>
</reference>
<evidence type="ECO:0000313" key="3">
    <source>
        <dbReference type="EMBL" id="CAH1407372.1"/>
    </source>
</evidence>
<protein>
    <recommendedName>
        <fullName evidence="2">SCP domain-containing protein</fullName>
    </recommendedName>
</protein>
<feature type="domain" description="SCP" evidence="2">
    <location>
        <begin position="67"/>
        <end position="220"/>
    </location>
</feature>
<feature type="region of interest" description="Disordered" evidence="1">
    <location>
        <begin position="234"/>
        <end position="254"/>
    </location>
</feature>
<dbReference type="InterPro" id="IPR014044">
    <property type="entry name" value="CAP_dom"/>
</dbReference>
<dbReference type="EMBL" id="OV725083">
    <property type="protein sequence ID" value="CAH1407372.1"/>
    <property type="molecule type" value="Genomic_DNA"/>
</dbReference>
<dbReference type="InterPro" id="IPR001283">
    <property type="entry name" value="CRISP-related"/>
</dbReference>
<dbReference type="AlphaFoldDB" id="A0A9P0HTG7"/>
<name>A0A9P0HTG7_NEZVI</name>
<sequence>MILNGVVAHMKLKRAMLTPLLITVRDCYGPKCKWDPELAKVAQKYANKCISDKHNPERQKKSKLSCDDINGILDYHNECRELVAGGRAKLIEARDTWVLKWDPELAKVAQKYANKCISDKHNPERLCIKFFYFHLFYLWYIENEANGTGENIAWHANSSRFFQGEIKELCETWYKEIGDWKPAEINPQFSHFTQSTNTRRKKANEVLLTRTGQSISHYMKAQRLRWERHVARSNPSGSLTMNASIEGKRPRGRP</sequence>
<dbReference type="Proteomes" id="UP001152798">
    <property type="component" value="Chromosome 7"/>
</dbReference>
<dbReference type="InterPro" id="IPR035940">
    <property type="entry name" value="CAP_sf"/>
</dbReference>
<organism evidence="3 4">
    <name type="scientific">Nezara viridula</name>
    <name type="common">Southern green stink bug</name>
    <name type="synonym">Cimex viridulus</name>
    <dbReference type="NCBI Taxonomy" id="85310"/>
    <lineage>
        <taxon>Eukaryota</taxon>
        <taxon>Metazoa</taxon>
        <taxon>Ecdysozoa</taxon>
        <taxon>Arthropoda</taxon>
        <taxon>Hexapoda</taxon>
        <taxon>Insecta</taxon>
        <taxon>Pterygota</taxon>
        <taxon>Neoptera</taxon>
        <taxon>Paraneoptera</taxon>
        <taxon>Hemiptera</taxon>
        <taxon>Heteroptera</taxon>
        <taxon>Panheteroptera</taxon>
        <taxon>Pentatomomorpha</taxon>
        <taxon>Pentatomoidea</taxon>
        <taxon>Pentatomidae</taxon>
        <taxon>Pentatominae</taxon>
        <taxon>Nezara</taxon>
    </lineage>
</organism>
<dbReference type="SMART" id="SM00198">
    <property type="entry name" value="SCP"/>
    <property type="match status" value="1"/>
</dbReference>
<evidence type="ECO:0000259" key="2">
    <source>
        <dbReference type="SMART" id="SM00198"/>
    </source>
</evidence>
<dbReference type="CDD" id="cd05380">
    <property type="entry name" value="CAP_euk"/>
    <property type="match status" value="1"/>
</dbReference>
<feature type="compositionally biased region" description="Polar residues" evidence="1">
    <location>
        <begin position="234"/>
        <end position="243"/>
    </location>
</feature>